<gene>
    <name evidence="1" type="ORF">RRSL_00495</name>
</gene>
<evidence type="ECO:0000313" key="1">
    <source>
        <dbReference type="EMBL" id="EAP70881.1"/>
    </source>
</evidence>
<accession>A0AB33V7R4</accession>
<protein>
    <recommendedName>
        <fullName evidence="3">Metal-dependent hydrolase</fullName>
    </recommendedName>
</protein>
<sequence>MRHSCAAGWRPGRGCGCGPTAAQQPPTPPIAMAMTPDTRPAGSDRPYWNGTAVRSRLFDALSLLLPAGETFLIETLRTWRAQSPALCDAALHDEIERFIREEGAHQRAHARYNATLIAALPGAEAVARRADRVADGLAGLGLPMKIALAAAFEQLTTLVSREIVEHDTLLVDDASQPARLWRWHAREELGHCDVALAVAARGAPNRWLRRLALVLATGYLASDLVRYTWALCRCDIAAGARRRTLLADAIRFAVGSLPAFARMAGGWLRFAISPLGPRGPLHGPA</sequence>
<comment type="caution">
    <text evidence="1">The sequence shown here is derived from an EMBL/GenBank/DDBJ whole genome shotgun (WGS) entry which is preliminary data.</text>
</comment>
<reference evidence="1 2" key="1">
    <citation type="journal article" date="2006" name="Mol. Plant Microbe Interact.">
        <title>Identification of open reading frames unique to a select agent: Ralstonia solanacearum race 3 biovar 2.</title>
        <authorList>
            <person name="Gabriel D.W."/>
            <person name="Allen C."/>
            <person name="Schell M."/>
            <person name="Denny T.P."/>
            <person name="Greenberg J.T."/>
            <person name="Duan Y.P."/>
            <person name="Flores-Cruz Z."/>
            <person name="Huang Q."/>
            <person name="Clifford J.M."/>
            <person name="Presting G."/>
            <person name="Gonzalez E.T."/>
            <person name="Reddy J."/>
            <person name="Elphinstone J."/>
            <person name="Swanson J."/>
            <person name="Yao J."/>
            <person name="Mulholland V."/>
            <person name="Liu L."/>
            <person name="Farmerie W."/>
            <person name="Patnaikuni M."/>
            <person name="Balogh B."/>
            <person name="Norman D."/>
            <person name="Alvarez A."/>
            <person name="Castillo J.A."/>
            <person name="Jones J."/>
            <person name="Saddler G."/>
            <person name="Walunas T."/>
            <person name="Zhukov A."/>
            <person name="Mikhailova N."/>
        </authorList>
    </citation>
    <scope>NUCLEOTIDE SEQUENCE [LARGE SCALE GENOMIC DNA]</scope>
    <source>
        <strain evidence="1 2">UW551</strain>
    </source>
</reference>
<proteinExistence type="predicted"/>
<dbReference type="Proteomes" id="UP000005933">
    <property type="component" value="Unassembled WGS sequence"/>
</dbReference>
<organism evidence="1 2">
    <name type="scientific">Ralstonia solanacearum (strain UW551)</name>
    <dbReference type="NCBI Taxonomy" id="342110"/>
    <lineage>
        <taxon>Bacteria</taxon>
        <taxon>Pseudomonadati</taxon>
        <taxon>Pseudomonadota</taxon>
        <taxon>Betaproteobacteria</taxon>
        <taxon>Burkholderiales</taxon>
        <taxon>Burkholderiaceae</taxon>
        <taxon>Ralstonia</taxon>
        <taxon>Ralstonia solanacearum species complex</taxon>
    </lineage>
</organism>
<dbReference type="InterPro" id="IPR016516">
    <property type="entry name" value="UCP07580"/>
</dbReference>
<dbReference type="PANTHER" id="PTHR39456">
    <property type="entry name" value="METAL-DEPENDENT HYDROLASE"/>
    <property type="match status" value="1"/>
</dbReference>
<dbReference type="PANTHER" id="PTHR39456:SF1">
    <property type="entry name" value="METAL-DEPENDENT HYDROLASE"/>
    <property type="match status" value="1"/>
</dbReference>
<dbReference type="Pfam" id="PF10118">
    <property type="entry name" value="Metal_hydrol"/>
    <property type="match status" value="1"/>
</dbReference>
<dbReference type="AlphaFoldDB" id="A0AB33V7R4"/>
<name>A0AB33V7R4_RALSU</name>
<evidence type="ECO:0008006" key="3">
    <source>
        <dbReference type="Google" id="ProtNLM"/>
    </source>
</evidence>
<dbReference type="EMBL" id="AAKL01000077">
    <property type="protein sequence ID" value="EAP70881.1"/>
    <property type="molecule type" value="Genomic_DNA"/>
</dbReference>
<evidence type="ECO:0000313" key="2">
    <source>
        <dbReference type="Proteomes" id="UP000005933"/>
    </source>
</evidence>